<keyword evidence="3" id="KW-1185">Reference proteome</keyword>
<dbReference type="EMBL" id="ACIJ02000002">
    <property type="protein sequence ID" value="EEX72979.1"/>
    <property type="molecule type" value="Genomic_DNA"/>
</dbReference>
<protein>
    <submittedName>
        <fullName evidence="2">Uncharacterized protein</fullName>
    </submittedName>
</protein>
<comment type="caution">
    <text evidence="2">The sequence shown here is derived from an EMBL/GenBank/DDBJ whole genome shotgun (WGS) entry which is preliminary data.</text>
</comment>
<sequence length="39" mass="4801">MVCFLKIHQREEEKSLYENATFRAVVNFVYILLVYYVDR</sequence>
<dbReference type="Proteomes" id="UP000003460">
    <property type="component" value="Unassembled WGS sequence"/>
</dbReference>
<organism evidence="2 3">
    <name type="scientific">Alloprevotella tannerae ATCC 51259</name>
    <dbReference type="NCBI Taxonomy" id="626522"/>
    <lineage>
        <taxon>Bacteria</taxon>
        <taxon>Pseudomonadati</taxon>
        <taxon>Bacteroidota</taxon>
        <taxon>Bacteroidia</taxon>
        <taxon>Bacteroidales</taxon>
        <taxon>Prevotellaceae</taxon>
        <taxon>Alloprevotella</taxon>
    </lineage>
</organism>
<accession>C9LD21</accession>
<gene>
    <name evidence="2" type="ORF">GCWU000325_00143</name>
</gene>
<keyword evidence="1" id="KW-1133">Transmembrane helix</keyword>
<reference evidence="2" key="1">
    <citation type="submission" date="2009-09" db="EMBL/GenBank/DDBJ databases">
        <authorList>
            <person name="Weinstock G."/>
            <person name="Sodergren E."/>
            <person name="Clifton S."/>
            <person name="Fulton L."/>
            <person name="Fulton B."/>
            <person name="Courtney L."/>
            <person name="Fronick C."/>
            <person name="Harrison M."/>
            <person name="Strong C."/>
            <person name="Farmer C."/>
            <person name="Delahaunty K."/>
            <person name="Markovic C."/>
            <person name="Hall O."/>
            <person name="Minx P."/>
            <person name="Tomlinson C."/>
            <person name="Mitreva M."/>
            <person name="Nelson J."/>
            <person name="Hou S."/>
            <person name="Wollam A."/>
            <person name="Pepin K.H."/>
            <person name="Johnson M."/>
            <person name="Bhonagiri V."/>
            <person name="Nash W.E."/>
            <person name="Warren W."/>
            <person name="Chinwalla A."/>
            <person name="Mardis E.R."/>
            <person name="Wilson R.K."/>
        </authorList>
    </citation>
    <scope>NUCLEOTIDE SEQUENCE [LARGE SCALE GENOMIC DNA]</scope>
    <source>
        <strain evidence="2">ATCC 51259</strain>
    </source>
</reference>
<keyword evidence="1" id="KW-0812">Transmembrane</keyword>
<evidence type="ECO:0000313" key="3">
    <source>
        <dbReference type="Proteomes" id="UP000003460"/>
    </source>
</evidence>
<dbReference type="STRING" id="626522.GCWU000325_00143"/>
<proteinExistence type="predicted"/>
<dbReference type="HOGENOM" id="CLU_3314902_0_0_10"/>
<feature type="transmembrane region" description="Helical" evidence="1">
    <location>
        <begin position="20"/>
        <end position="37"/>
    </location>
</feature>
<name>C9LD21_9BACT</name>
<keyword evidence="1" id="KW-0472">Membrane</keyword>
<evidence type="ECO:0000313" key="2">
    <source>
        <dbReference type="EMBL" id="EEX72979.1"/>
    </source>
</evidence>
<evidence type="ECO:0000256" key="1">
    <source>
        <dbReference type="SAM" id="Phobius"/>
    </source>
</evidence>
<dbReference type="AlphaFoldDB" id="C9LD21"/>